<feature type="non-terminal residue" evidence="1">
    <location>
        <position position="61"/>
    </location>
</feature>
<keyword evidence="1" id="KW-0436">Ligase</keyword>
<name>J9DB37_9ZZZZ</name>
<dbReference type="EMBL" id="AMCI01000256">
    <property type="protein sequence ID" value="EJX10086.1"/>
    <property type="molecule type" value="Genomic_DNA"/>
</dbReference>
<sequence length="61" mass="6849">MILSSSGQNIFPEEIEARLNNLPFVLESLIIERTKKLVALVYADYEALDSLGLNNPENLKT</sequence>
<dbReference type="SUPFAM" id="SSF56801">
    <property type="entry name" value="Acetyl-CoA synthetase-like"/>
    <property type="match status" value="1"/>
</dbReference>
<reference evidence="1" key="1">
    <citation type="journal article" date="2012" name="PLoS ONE">
        <title>Gene sets for utilization of primary and secondary nutrition supplies in the distal gut of endangered iberian lynx.</title>
        <authorList>
            <person name="Alcaide M."/>
            <person name="Messina E."/>
            <person name="Richter M."/>
            <person name="Bargiela R."/>
            <person name="Peplies J."/>
            <person name="Huws S.A."/>
            <person name="Newbold C.J."/>
            <person name="Golyshin P.N."/>
            <person name="Simon M.A."/>
            <person name="Lopez G."/>
            <person name="Yakimov M.M."/>
            <person name="Ferrer M."/>
        </authorList>
    </citation>
    <scope>NUCLEOTIDE SEQUENCE</scope>
</reference>
<dbReference type="GO" id="GO:0016874">
    <property type="term" value="F:ligase activity"/>
    <property type="evidence" value="ECO:0007669"/>
    <property type="project" value="UniProtKB-KW"/>
</dbReference>
<comment type="caution">
    <text evidence="1">The sequence shown here is derived from an EMBL/GenBank/DDBJ whole genome shotgun (WGS) entry which is preliminary data.</text>
</comment>
<protein>
    <submittedName>
        <fullName evidence="1">Long-chain-fatty-acid--CoA ligase</fullName>
    </submittedName>
</protein>
<organism evidence="1">
    <name type="scientific">gut metagenome</name>
    <dbReference type="NCBI Taxonomy" id="749906"/>
    <lineage>
        <taxon>unclassified sequences</taxon>
        <taxon>metagenomes</taxon>
        <taxon>organismal metagenomes</taxon>
    </lineage>
</organism>
<evidence type="ECO:0000313" key="1">
    <source>
        <dbReference type="EMBL" id="EJX10086.1"/>
    </source>
</evidence>
<dbReference type="AlphaFoldDB" id="J9DB37"/>
<gene>
    <name evidence="1" type="ORF">EVA_01802</name>
</gene>
<proteinExistence type="predicted"/>
<accession>J9DB37</accession>